<dbReference type="EMBL" id="APJX01000003">
    <property type="protein sequence ID" value="EMS79973.1"/>
    <property type="molecule type" value="Genomic_DNA"/>
</dbReference>
<keyword evidence="2" id="KW-1185">Reference proteome</keyword>
<protein>
    <recommendedName>
        <fullName evidence="3">Lipoprotein</fullName>
    </recommendedName>
</protein>
<dbReference type="AlphaFoldDB" id="S0FY27"/>
<gene>
    <name evidence="1" type="ORF">Dpo_3c01150</name>
</gene>
<accession>S0FY27</accession>
<comment type="caution">
    <text evidence="1">The sequence shown here is derived from an EMBL/GenBank/DDBJ whole genome shotgun (WGS) entry which is preliminary data.</text>
</comment>
<proteinExistence type="predicted"/>
<dbReference type="PROSITE" id="PS51257">
    <property type="entry name" value="PROKAR_LIPOPROTEIN"/>
    <property type="match status" value="1"/>
</dbReference>
<dbReference type="Proteomes" id="UP000014216">
    <property type="component" value="Unassembled WGS sequence"/>
</dbReference>
<sequence length="67" mass="7333">MSQPTKNNIVKKSVRPVIILLVLVILAVLVTSCAGPWNRGGHHHYMNDMGLSQDGGIKYGQDQDGIF</sequence>
<organism evidence="1 2">
    <name type="scientific">Desulfotignum phosphitoxidans DSM 13687</name>
    <dbReference type="NCBI Taxonomy" id="1286635"/>
    <lineage>
        <taxon>Bacteria</taxon>
        <taxon>Pseudomonadati</taxon>
        <taxon>Thermodesulfobacteriota</taxon>
        <taxon>Desulfobacteria</taxon>
        <taxon>Desulfobacterales</taxon>
        <taxon>Desulfobacteraceae</taxon>
        <taxon>Desulfotignum</taxon>
    </lineage>
</organism>
<name>S0FY27_9BACT</name>
<evidence type="ECO:0000313" key="1">
    <source>
        <dbReference type="EMBL" id="EMS79973.1"/>
    </source>
</evidence>
<reference evidence="1 2" key="1">
    <citation type="journal article" date="2013" name="Genome Announc.">
        <title>Draft Genome Sequence of Desulfotignum phosphitoxidans DSM 13687 Strain FiPS-3.</title>
        <authorList>
            <person name="Poehlein A."/>
            <person name="Daniel R."/>
            <person name="Simeonova D.D."/>
        </authorList>
    </citation>
    <scope>NUCLEOTIDE SEQUENCE [LARGE SCALE GENOMIC DNA]</scope>
    <source>
        <strain evidence="1 2">DSM 13687</strain>
    </source>
</reference>
<evidence type="ECO:0008006" key="3">
    <source>
        <dbReference type="Google" id="ProtNLM"/>
    </source>
</evidence>
<evidence type="ECO:0000313" key="2">
    <source>
        <dbReference type="Proteomes" id="UP000014216"/>
    </source>
</evidence>